<feature type="transmembrane region" description="Helical" evidence="1">
    <location>
        <begin position="298"/>
        <end position="318"/>
    </location>
</feature>
<feature type="transmembrane region" description="Helical" evidence="1">
    <location>
        <begin position="324"/>
        <end position="343"/>
    </location>
</feature>
<dbReference type="GO" id="GO:0016020">
    <property type="term" value="C:membrane"/>
    <property type="evidence" value="ECO:0007669"/>
    <property type="project" value="InterPro"/>
</dbReference>
<feature type="transmembrane region" description="Helical" evidence="1">
    <location>
        <begin position="269"/>
        <end position="291"/>
    </location>
</feature>
<feature type="transmembrane region" description="Helical" evidence="1">
    <location>
        <begin position="204"/>
        <end position="222"/>
    </location>
</feature>
<evidence type="ECO:0000313" key="3">
    <source>
        <dbReference type="EMBL" id="MCS0496342.1"/>
    </source>
</evidence>
<feature type="transmembrane region" description="Helical" evidence="1">
    <location>
        <begin position="64"/>
        <end position="84"/>
    </location>
</feature>
<keyword evidence="1" id="KW-1133">Transmembrane helix</keyword>
<feature type="transmembrane region" description="Helical" evidence="1">
    <location>
        <begin position="163"/>
        <end position="184"/>
    </location>
</feature>
<organism evidence="3 4">
    <name type="scientific">Ancylobacter mangrovi</name>
    <dbReference type="NCBI Taxonomy" id="2972472"/>
    <lineage>
        <taxon>Bacteria</taxon>
        <taxon>Pseudomonadati</taxon>
        <taxon>Pseudomonadota</taxon>
        <taxon>Alphaproteobacteria</taxon>
        <taxon>Hyphomicrobiales</taxon>
        <taxon>Xanthobacteraceae</taxon>
        <taxon>Ancylobacter</taxon>
    </lineage>
</organism>
<feature type="domain" description="EamA" evidence="2">
    <location>
        <begin position="39"/>
        <end position="179"/>
    </location>
</feature>
<evidence type="ECO:0000256" key="1">
    <source>
        <dbReference type="SAM" id="Phobius"/>
    </source>
</evidence>
<feature type="transmembrane region" description="Helical" evidence="1">
    <location>
        <begin position="234"/>
        <end position="257"/>
    </location>
</feature>
<sequence>MPPPPASAALAPAFIPDSAAPSLARSEEALLGQQRREAFLAVIAAAICIGFSAIFVRLSDVGPAAIGFWRLFFALGPMAVWALAERRHASRQRTPARSLPARLTVRQMVLVAGAGAFFAADLIFFHIAMRHTSTANALLLGNLAVVFVFVFGWLWLGERPTRGLVMAIALALPGAALIVGASAGSHGTVSGGAIPGVSVFGDSLALSAATCYAAYMLTLRALRRGGEGRAPALGGGTVALLSSAVGAVVCLTFALAAGEVIIPQSFKGLMALVGLGLIAHAAGQGLATFALGRLPAGVISVGLLLQIVVGTSLAAVLFGEIPSIGVVAGGSLVVAGVIAVRPARRPRRP</sequence>
<dbReference type="PANTHER" id="PTHR22911">
    <property type="entry name" value="ACYL-MALONYL CONDENSING ENZYME-RELATED"/>
    <property type="match status" value="1"/>
</dbReference>
<feature type="transmembrane region" description="Helical" evidence="1">
    <location>
        <begin position="38"/>
        <end position="58"/>
    </location>
</feature>
<dbReference type="AlphaFoldDB" id="A0A9X2T2X0"/>
<name>A0A9X2T2X0_9HYPH</name>
<dbReference type="SUPFAM" id="SSF103481">
    <property type="entry name" value="Multidrug resistance efflux transporter EmrE"/>
    <property type="match status" value="2"/>
</dbReference>
<gene>
    <name evidence="3" type="ORF">NVS89_14655</name>
</gene>
<reference evidence="3" key="1">
    <citation type="submission" date="2022-08" db="EMBL/GenBank/DDBJ databases">
        <authorList>
            <person name="Li F."/>
        </authorList>
    </citation>
    <scope>NUCLEOTIDE SEQUENCE</scope>
    <source>
        <strain evidence="3">MQZ15Z-1</strain>
    </source>
</reference>
<feature type="transmembrane region" description="Helical" evidence="1">
    <location>
        <begin position="135"/>
        <end position="156"/>
    </location>
</feature>
<keyword evidence="4" id="KW-1185">Reference proteome</keyword>
<dbReference type="RefSeq" id="WP_258733498.1">
    <property type="nucleotide sequence ID" value="NZ_JANTHZ010000006.1"/>
</dbReference>
<dbReference type="PANTHER" id="PTHR22911:SF76">
    <property type="entry name" value="EAMA DOMAIN-CONTAINING PROTEIN"/>
    <property type="match status" value="1"/>
</dbReference>
<keyword evidence="1" id="KW-0472">Membrane</keyword>
<accession>A0A9X2T2X0</accession>
<feature type="transmembrane region" description="Helical" evidence="1">
    <location>
        <begin position="105"/>
        <end position="129"/>
    </location>
</feature>
<dbReference type="EMBL" id="JANTHZ010000006">
    <property type="protein sequence ID" value="MCS0496342.1"/>
    <property type="molecule type" value="Genomic_DNA"/>
</dbReference>
<dbReference type="InterPro" id="IPR000620">
    <property type="entry name" value="EamA_dom"/>
</dbReference>
<dbReference type="InterPro" id="IPR037185">
    <property type="entry name" value="EmrE-like"/>
</dbReference>
<evidence type="ECO:0000313" key="4">
    <source>
        <dbReference type="Proteomes" id="UP001151088"/>
    </source>
</evidence>
<keyword evidence="1" id="KW-0812">Transmembrane</keyword>
<dbReference type="Pfam" id="PF00892">
    <property type="entry name" value="EamA"/>
    <property type="match status" value="2"/>
</dbReference>
<feature type="domain" description="EamA" evidence="2">
    <location>
        <begin position="200"/>
        <end position="340"/>
    </location>
</feature>
<proteinExistence type="predicted"/>
<evidence type="ECO:0000259" key="2">
    <source>
        <dbReference type="Pfam" id="PF00892"/>
    </source>
</evidence>
<protein>
    <submittedName>
        <fullName evidence="3">DMT family transporter</fullName>
    </submittedName>
</protein>
<dbReference type="Proteomes" id="UP001151088">
    <property type="component" value="Unassembled WGS sequence"/>
</dbReference>
<comment type="caution">
    <text evidence="3">The sequence shown here is derived from an EMBL/GenBank/DDBJ whole genome shotgun (WGS) entry which is preliminary data.</text>
</comment>